<dbReference type="EMBL" id="CAVLEF010000003">
    <property type="protein sequence ID" value="CAK1542255.1"/>
    <property type="molecule type" value="Genomic_DNA"/>
</dbReference>
<name>A0AAV1J1N2_9NEOP</name>
<reference evidence="2 3" key="1">
    <citation type="submission" date="2023-11" db="EMBL/GenBank/DDBJ databases">
        <authorList>
            <person name="Okamura Y."/>
        </authorList>
    </citation>
    <scope>NUCLEOTIDE SEQUENCE [LARGE SCALE GENOMIC DNA]</scope>
</reference>
<comment type="caution">
    <text evidence="2">The sequence shown here is derived from an EMBL/GenBank/DDBJ whole genome shotgun (WGS) entry which is preliminary data.</text>
</comment>
<dbReference type="AlphaFoldDB" id="A0AAV1J1N2"/>
<gene>
    <name evidence="2" type="ORF">LNINA_LOCUS2166</name>
</gene>
<keyword evidence="3" id="KW-1185">Reference proteome</keyword>
<evidence type="ECO:0000256" key="1">
    <source>
        <dbReference type="SAM" id="MobiDB-lite"/>
    </source>
</evidence>
<feature type="region of interest" description="Disordered" evidence="1">
    <location>
        <begin position="358"/>
        <end position="379"/>
    </location>
</feature>
<accession>A0AAV1J1N2</accession>
<evidence type="ECO:0000313" key="2">
    <source>
        <dbReference type="EMBL" id="CAK1542255.1"/>
    </source>
</evidence>
<organism evidence="2 3">
    <name type="scientific">Leptosia nina</name>
    <dbReference type="NCBI Taxonomy" id="320188"/>
    <lineage>
        <taxon>Eukaryota</taxon>
        <taxon>Metazoa</taxon>
        <taxon>Ecdysozoa</taxon>
        <taxon>Arthropoda</taxon>
        <taxon>Hexapoda</taxon>
        <taxon>Insecta</taxon>
        <taxon>Pterygota</taxon>
        <taxon>Neoptera</taxon>
        <taxon>Endopterygota</taxon>
        <taxon>Lepidoptera</taxon>
        <taxon>Glossata</taxon>
        <taxon>Ditrysia</taxon>
        <taxon>Papilionoidea</taxon>
        <taxon>Pieridae</taxon>
        <taxon>Pierinae</taxon>
        <taxon>Leptosia</taxon>
    </lineage>
</organism>
<protein>
    <submittedName>
        <fullName evidence="2">Uncharacterized protein</fullName>
    </submittedName>
</protein>
<dbReference type="Proteomes" id="UP001497472">
    <property type="component" value="Unassembled WGS sequence"/>
</dbReference>
<sequence>MFNKHVKLTDPALFNPINRNVVYPSVSVNPAELREVSTNVEIVELNSFEDYEEEKDADKFKIGHQWSYIGEDLYPDEDGYKTNKKAREKRRFNKDGAINRTATYERSDHIYPTFYTLDKDYSNKHDYKEYPNRQVNCFTIPNNLRTPSTSSDDQEDIEIIQCGDTIPKHDYWNDSQESYDEVYFSRNLDTDKRTIWIYSFKNKRILAENDFLLTNIPSKNSSTSSTDDLEFEPTKESNSGRIATPIPYIPRLNLNLTSTLPTVTEVLEPTKRPSSAAEVNNANDNVSAHTTPSNTPKCDLNRWTFLSSRIKIRKTKINELPTSDRDHTYFEPEIKIINNRHNNDLNNTIEVVQHLNENSTRPNDDTVNEDGDPLQRPHIKISPQPIIKGIKISDPIEKLEGNWIGENRNDKLEPIVYDCDLISQNEVKITPITRDKDEGATNFFIRNMPLLKPAEWNEYMAITDSMPSIELSIITVDAKKSWLKRILNCVKCFRRDK</sequence>
<evidence type="ECO:0000313" key="3">
    <source>
        <dbReference type="Proteomes" id="UP001497472"/>
    </source>
</evidence>
<proteinExistence type="predicted"/>
<feature type="region of interest" description="Disordered" evidence="1">
    <location>
        <begin position="218"/>
        <end position="243"/>
    </location>
</feature>